<gene>
    <name evidence="1" type="ORF">Prubr_11660</name>
</gene>
<dbReference type="EMBL" id="AP023359">
    <property type="protein sequence ID" value="BCJ64145.1"/>
    <property type="molecule type" value="Genomic_DNA"/>
</dbReference>
<evidence type="ECO:0000313" key="1">
    <source>
        <dbReference type="EMBL" id="BCJ64145.1"/>
    </source>
</evidence>
<accession>A0A810MXN4</accession>
<sequence>MATLDVTPVPTATASADGTAGWFRVLDSTEAAGSGLGVFDGAVTATGGGGQLTLSTVSITTGLTVEITSGSLTMPAS</sequence>
<reference evidence="1" key="1">
    <citation type="submission" date="2020-08" db="EMBL/GenBank/DDBJ databases">
        <title>Whole genome shotgun sequence of Polymorphospora rubra NBRC 101157.</title>
        <authorList>
            <person name="Komaki H."/>
            <person name="Tamura T."/>
        </authorList>
    </citation>
    <scope>NUCLEOTIDE SEQUENCE</scope>
    <source>
        <strain evidence="1">NBRC 101157</strain>
    </source>
</reference>
<protein>
    <submittedName>
        <fullName evidence="1">Uncharacterized protein</fullName>
    </submittedName>
</protein>
<evidence type="ECO:0000313" key="2">
    <source>
        <dbReference type="Proteomes" id="UP000680866"/>
    </source>
</evidence>
<proteinExistence type="predicted"/>
<name>A0A810MXN4_9ACTN</name>
<dbReference type="AlphaFoldDB" id="A0A810MXN4"/>
<dbReference type="Proteomes" id="UP000680866">
    <property type="component" value="Chromosome"/>
</dbReference>
<dbReference type="KEGG" id="pry:Prubr_11660"/>
<organism evidence="1 2">
    <name type="scientific">Polymorphospora rubra</name>
    <dbReference type="NCBI Taxonomy" id="338584"/>
    <lineage>
        <taxon>Bacteria</taxon>
        <taxon>Bacillati</taxon>
        <taxon>Actinomycetota</taxon>
        <taxon>Actinomycetes</taxon>
        <taxon>Micromonosporales</taxon>
        <taxon>Micromonosporaceae</taxon>
        <taxon>Polymorphospora</taxon>
    </lineage>
</organism>
<keyword evidence="2" id="KW-1185">Reference proteome</keyword>